<evidence type="ECO:0000313" key="1">
    <source>
        <dbReference type="EMBL" id="KAI9896334.1"/>
    </source>
</evidence>
<dbReference type="EMBL" id="CM047948">
    <property type="protein sequence ID" value="KAI9896334.1"/>
    <property type="molecule type" value="Genomic_DNA"/>
</dbReference>
<sequence>MFFVFTFVFNRFFQIFTLIPVVGMLSWFVQGFTDANSLTPTSILVLFIVSVLALAWAILTLFFYHRSKHNARFVALVDILLFGALIAGVYFLRGIASVSCTNVYADRANDWTVDLGDVRVTGPGYDVGWRTEKRCAMLKASFAFAIINVILFFVTAVAAFLHGGAFDHSEYTTTYRSKPVRHHHSSRHSHRSSHSGSRHSRNSHTYV</sequence>
<keyword evidence="2" id="KW-1185">Reference proteome</keyword>
<reference evidence="1" key="1">
    <citation type="submission" date="2022-10" db="EMBL/GenBank/DDBJ databases">
        <title>Complete Genome of Trichothecium roseum strain YXFP-22015, a Plant Pathogen Isolated from Citrus.</title>
        <authorList>
            <person name="Wang Y."/>
            <person name="Zhu L."/>
        </authorList>
    </citation>
    <scope>NUCLEOTIDE SEQUENCE</scope>
    <source>
        <strain evidence="1">YXFP-22015</strain>
    </source>
</reference>
<proteinExistence type="predicted"/>
<name>A0ACC0US32_9HYPO</name>
<comment type="caution">
    <text evidence="1">The sequence shown here is derived from an EMBL/GenBank/DDBJ whole genome shotgun (WGS) entry which is preliminary data.</text>
</comment>
<dbReference type="Proteomes" id="UP001163324">
    <property type="component" value="Chromosome 9"/>
</dbReference>
<organism evidence="1 2">
    <name type="scientific">Trichothecium roseum</name>
    <dbReference type="NCBI Taxonomy" id="47278"/>
    <lineage>
        <taxon>Eukaryota</taxon>
        <taxon>Fungi</taxon>
        <taxon>Dikarya</taxon>
        <taxon>Ascomycota</taxon>
        <taxon>Pezizomycotina</taxon>
        <taxon>Sordariomycetes</taxon>
        <taxon>Hypocreomycetidae</taxon>
        <taxon>Hypocreales</taxon>
        <taxon>Hypocreales incertae sedis</taxon>
        <taxon>Trichothecium</taxon>
    </lineage>
</organism>
<protein>
    <submittedName>
        <fullName evidence="1">Uncharacterized protein</fullName>
    </submittedName>
</protein>
<evidence type="ECO:0000313" key="2">
    <source>
        <dbReference type="Proteomes" id="UP001163324"/>
    </source>
</evidence>
<gene>
    <name evidence="1" type="ORF">N3K66_008506</name>
</gene>
<accession>A0ACC0US32</accession>